<organism evidence="1 2">
    <name type="scientific">Caerostris extrusa</name>
    <name type="common">Bark spider</name>
    <name type="synonym">Caerostris bankana</name>
    <dbReference type="NCBI Taxonomy" id="172846"/>
    <lineage>
        <taxon>Eukaryota</taxon>
        <taxon>Metazoa</taxon>
        <taxon>Ecdysozoa</taxon>
        <taxon>Arthropoda</taxon>
        <taxon>Chelicerata</taxon>
        <taxon>Arachnida</taxon>
        <taxon>Araneae</taxon>
        <taxon>Araneomorphae</taxon>
        <taxon>Entelegynae</taxon>
        <taxon>Araneoidea</taxon>
        <taxon>Araneidae</taxon>
        <taxon>Caerostris</taxon>
    </lineage>
</organism>
<dbReference type="EMBL" id="BPLR01006421">
    <property type="protein sequence ID" value="GIY09751.1"/>
    <property type="molecule type" value="Genomic_DNA"/>
</dbReference>
<reference evidence="1 2" key="1">
    <citation type="submission" date="2021-06" db="EMBL/GenBank/DDBJ databases">
        <title>Caerostris extrusa draft genome.</title>
        <authorList>
            <person name="Kono N."/>
            <person name="Arakawa K."/>
        </authorList>
    </citation>
    <scope>NUCLEOTIDE SEQUENCE [LARGE SCALE GENOMIC DNA]</scope>
</reference>
<dbReference type="Proteomes" id="UP001054945">
    <property type="component" value="Unassembled WGS sequence"/>
</dbReference>
<sequence>MISSSADESYLPRQFEVNSSGSDTDTVWKEAFASLQFPPNSSTRPDKGVRKRGSSSRVGKCGLLVKLCGSRLS</sequence>
<evidence type="ECO:0000313" key="1">
    <source>
        <dbReference type="EMBL" id="GIY09751.1"/>
    </source>
</evidence>
<name>A0AAV4QLG2_CAEEX</name>
<keyword evidence="2" id="KW-1185">Reference proteome</keyword>
<comment type="caution">
    <text evidence="1">The sequence shown here is derived from an EMBL/GenBank/DDBJ whole genome shotgun (WGS) entry which is preliminary data.</text>
</comment>
<accession>A0AAV4QLG2</accession>
<evidence type="ECO:0000313" key="2">
    <source>
        <dbReference type="Proteomes" id="UP001054945"/>
    </source>
</evidence>
<gene>
    <name evidence="1" type="ORF">CEXT_414301</name>
</gene>
<proteinExistence type="predicted"/>
<dbReference type="AlphaFoldDB" id="A0AAV4QLG2"/>
<protein>
    <submittedName>
        <fullName evidence="1">Uncharacterized protein</fullName>
    </submittedName>
</protein>